<keyword evidence="5" id="KW-1185">Reference proteome</keyword>
<dbReference type="AlphaFoldDB" id="A0A4P7SHI8"/>
<dbReference type="InterPro" id="IPR050879">
    <property type="entry name" value="Acyltransferase_3"/>
</dbReference>
<name>A0A4P7SHI8_9CELL</name>
<dbReference type="Proteomes" id="UP000296469">
    <property type="component" value="Chromosome"/>
</dbReference>
<feature type="transmembrane region" description="Helical" evidence="2">
    <location>
        <begin position="370"/>
        <end position="389"/>
    </location>
</feature>
<feature type="transmembrane region" description="Helical" evidence="2">
    <location>
        <begin position="321"/>
        <end position="337"/>
    </location>
</feature>
<keyword evidence="2" id="KW-0472">Membrane</keyword>
<dbReference type="GO" id="GO:0016747">
    <property type="term" value="F:acyltransferase activity, transferring groups other than amino-acyl groups"/>
    <property type="evidence" value="ECO:0007669"/>
    <property type="project" value="InterPro"/>
</dbReference>
<reference evidence="4 5" key="1">
    <citation type="submission" date="2019-04" db="EMBL/GenBank/DDBJ databases">
        <title>Isolation and identification of Cellulomonas shaoxiangyii sp. Nov. isolated from feces of the Tibetan antelopes (Pantholops hodgsonii) in the Qinghai-Tibet plateau of China.</title>
        <authorList>
            <person name="Tian Z."/>
        </authorList>
    </citation>
    <scope>NUCLEOTIDE SEQUENCE [LARGE SCALE GENOMIC DNA]</scope>
    <source>
        <strain evidence="4 5">Z28</strain>
    </source>
</reference>
<evidence type="ECO:0000313" key="5">
    <source>
        <dbReference type="Proteomes" id="UP000296469"/>
    </source>
</evidence>
<dbReference type="KEGG" id="celz:E5225_05800"/>
<evidence type="ECO:0000256" key="2">
    <source>
        <dbReference type="SAM" id="Phobius"/>
    </source>
</evidence>
<feature type="domain" description="Acyltransferase 3" evidence="3">
    <location>
        <begin position="114"/>
        <end position="489"/>
    </location>
</feature>
<dbReference type="InterPro" id="IPR002656">
    <property type="entry name" value="Acyl_transf_3_dom"/>
</dbReference>
<feature type="transmembrane region" description="Helical" evidence="2">
    <location>
        <begin position="269"/>
        <end position="289"/>
    </location>
</feature>
<proteinExistence type="predicted"/>
<accession>A0A4P7SHI8</accession>
<keyword evidence="2" id="KW-0812">Transmembrane</keyword>
<dbReference type="EMBL" id="CP039291">
    <property type="protein sequence ID" value="QCB93138.1"/>
    <property type="molecule type" value="Genomic_DNA"/>
</dbReference>
<sequence length="577" mass="60889">MAQVVAALGCTGGWIGTGPPGLDDGGAMLGGASTAPREALRGASRGDYPVPVTRADAPDSEPLAAPVPGAPASARADAARGRPARPARERVASPAAVPGVPAQTRTTASAGRFDFLDALRGIAAMAVVLQHAAEFLWPGYLRFSIDTFRLGEYGVVLFFLVSGFIIPASLEKYGSVGRFWVGRFFRLFPLYWFCLLAALVLAWWGRFHLSEDFLASPVAWGVVNATMVQQFIDGPLVIGASWSLAYELVFYLGMSILLLVGLNRRSVPIAVTLLGAAGVVGAWVPGRLVTGDHGAAGLLTVASATAAVVVFIAFRAGGPRSAIVGAGLAVLAVPLALNQPERAWFSLLLFGTMAVGTVMYRMMTADLRPWIGWTVLGGAVLVAAVLHRVYVTPHVEPIAGAFVTWKPEALTFAAAYGTFALGYLLRGRRWPGVLAYLGRISYSLYLVHTLVLYATPWWSPAVAERVGVDQRVLTFLTWVGVTVAVSAVTYRFVEAPFHNLGRRLTRRPPIVVAAPVSGAATVTTLAEPRPTMSQAPTEPAVEAVVVEAPTPVEIDPATGLTAHRAGGDVPGPGPVDR</sequence>
<gene>
    <name evidence="4" type="ORF">E5225_05800</name>
</gene>
<evidence type="ECO:0000256" key="1">
    <source>
        <dbReference type="SAM" id="MobiDB-lite"/>
    </source>
</evidence>
<feature type="region of interest" description="Disordered" evidence="1">
    <location>
        <begin position="25"/>
        <end position="99"/>
    </location>
</feature>
<organism evidence="4 5">
    <name type="scientific">Cellulomonas shaoxiangyii</name>
    <dbReference type="NCBI Taxonomy" id="2566013"/>
    <lineage>
        <taxon>Bacteria</taxon>
        <taxon>Bacillati</taxon>
        <taxon>Actinomycetota</taxon>
        <taxon>Actinomycetes</taxon>
        <taxon>Micrococcales</taxon>
        <taxon>Cellulomonadaceae</taxon>
        <taxon>Cellulomonas</taxon>
    </lineage>
</organism>
<evidence type="ECO:0000313" key="4">
    <source>
        <dbReference type="EMBL" id="QCB93138.1"/>
    </source>
</evidence>
<keyword evidence="4" id="KW-0808">Transferase</keyword>
<keyword evidence="2" id="KW-1133">Transmembrane helix</keyword>
<feature type="region of interest" description="Disordered" evidence="1">
    <location>
        <begin position="556"/>
        <end position="577"/>
    </location>
</feature>
<feature type="transmembrane region" description="Helical" evidence="2">
    <location>
        <begin position="190"/>
        <end position="207"/>
    </location>
</feature>
<dbReference type="Pfam" id="PF01757">
    <property type="entry name" value="Acyl_transf_3"/>
    <property type="match status" value="1"/>
</dbReference>
<feature type="transmembrane region" description="Helical" evidence="2">
    <location>
        <begin position="433"/>
        <end position="455"/>
    </location>
</feature>
<keyword evidence="4" id="KW-0012">Acyltransferase</keyword>
<protein>
    <submittedName>
        <fullName evidence="4">Acyltransferase</fullName>
    </submittedName>
</protein>
<feature type="transmembrane region" description="Helical" evidence="2">
    <location>
        <begin position="409"/>
        <end position="426"/>
    </location>
</feature>
<dbReference type="PANTHER" id="PTHR23028">
    <property type="entry name" value="ACETYLTRANSFERASE"/>
    <property type="match status" value="1"/>
</dbReference>
<feature type="transmembrane region" description="Helical" evidence="2">
    <location>
        <begin position="244"/>
        <end position="262"/>
    </location>
</feature>
<feature type="transmembrane region" description="Helical" evidence="2">
    <location>
        <begin position="343"/>
        <end position="363"/>
    </location>
</feature>
<feature type="transmembrane region" description="Helical" evidence="2">
    <location>
        <begin position="295"/>
        <end position="314"/>
    </location>
</feature>
<feature type="transmembrane region" description="Helical" evidence="2">
    <location>
        <begin position="475"/>
        <end position="493"/>
    </location>
</feature>
<feature type="transmembrane region" description="Helical" evidence="2">
    <location>
        <begin position="150"/>
        <end position="170"/>
    </location>
</feature>
<evidence type="ECO:0000259" key="3">
    <source>
        <dbReference type="Pfam" id="PF01757"/>
    </source>
</evidence>